<proteinExistence type="predicted"/>
<dbReference type="AlphaFoldDB" id="A0A7Z7AWA6"/>
<dbReference type="EMBL" id="FNCA01000002">
    <property type="protein sequence ID" value="SDF52059.1"/>
    <property type="molecule type" value="Genomic_DNA"/>
</dbReference>
<sequence length="377" mass="42687">MKYTFQDSTELPLQRDFIQDLNNFIEMAKKVLPLENSAIELSEEETEEISSLEARIREIEEFSKDVQQYVDERSKGAEEKEILECRNSVIDACVETADKGLKELNLKLEQIKRQSESGIYKIEMDLLNNLNPLFESGIYGANKAYSVSSKDGTLKGTLKASFSGMEYSCDLVYAHDILSVREVYGDLSLPTWTKAGIFSKENKVKMIDVSDYTITSMNFDGVAHIDLSFENKKGDQKFKIVSDSDAYQIYQGEFEITGDEKLLQSLNIDDVSGVVNDVKKYMELFIKHQKLTQILLDGQDAVRNNEVFDCLKLIAEQYGEIVSESLEKGYVKNEITIKIEASDGTRTEKYITKEEAFDQLAELGSEGLELASILNVD</sequence>
<evidence type="ECO:0000313" key="1">
    <source>
        <dbReference type="EMBL" id="SDF52059.1"/>
    </source>
</evidence>
<name>A0A7Z7AWA6_9EURY</name>
<comment type="caution">
    <text evidence="1">The sequence shown here is derived from an EMBL/GenBank/DDBJ whole genome shotgun (WGS) entry which is preliminary data.</text>
</comment>
<keyword evidence="2" id="KW-1185">Reference proteome</keyword>
<dbReference type="OrthoDB" id="124194at2157"/>
<protein>
    <recommendedName>
        <fullName evidence="3">Chromosome segregation ATPase</fullName>
    </recommendedName>
</protein>
<evidence type="ECO:0008006" key="3">
    <source>
        <dbReference type="Google" id="ProtNLM"/>
    </source>
</evidence>
<evidence type="ECO:0000313" key="2">
    <source>
        <dbReference type="Proteomes" id="UP000199259"/>
    </source>
</evidence>
<organism evidence="1 2">
    <name type="scientific">Methanolobus vulcani</name>
    <dbReference type="NCBI Taxonomy" id="38026"/>
    <lineage>
        <taxon>Archaea</taxon>
        <taxon>Methanobacteriati</taxon>
        <taxon>Methanobacteriota</taxon>
        <taxon>Stenosarchaea group</taxon>
        <taxon>Methanomicrobia</taxon>
        <taxon>Methanosarcinales</taxon>
        <taxon>Methanosarcinaceae</taxon>
        <taxon>Methanolobus</taxon>
    </lineage>
</organism>
<accession>A0A7Z7AWA6</accession>
<dbReference type="Proteomes" id="UP000199259">
    <property type="component" value="Unassembled WGS sequence"/>
</dbReference>
<gene>
    <name evidence="1" type="ORF">SAMN04488589_0771</name>
</gene>
<reference evidence="1 2" key="1">
    <citation type="submission" date="2016-10" db="EMBL/GenBank/DDBJ databases">
        <authorList>
            <person name="Varghese N."/>
            <person name="Submissions S."/>
        </authorList>
    </citation>
    <scope>NUCLEOTIDE SEQUENCE [LARGE SCALE GENOMIC DNA]</scope>
    <source>
        <strain evidence="1 2">PL 12/M</strain>
    </source>
</reference>
<dbReference type="RefSeq" id="WP_091708847.1">
    <property type="nucleotide sequence ID" value="NZ_FNCA01000002.1"/>
</dbReference>